<organism evidence="2 3">
    <name type="scientific">Alicyclobacillus sendaiensis PA2</name>
    <dbReference type="NCBI Taxonomy" id="3029425"/>
    <lineage>
        <taxon>Bacteria</taxon>
        <taxon>Bacillati</taxon>
        <taxon>Bacillota</taxon>
        <taxon>Bacilli</taxon>
        <taxon>Bacillales</taxon>
        <taxon>Alicyclobacillaceae</taxon>
        <taxon>Alicyclobacillus</taxon>
    </lineage>
</organism>
<dbReference type="InterPro" id="IPR017870">
    <property type="entry name" value="FeS_cluster_insertion_CS"/>
</dbReference>
<dbReference type="InterPro" id="IPR000361">
    <property type="entry name" value="ATAP_core_dom"/>
</dbReference>
<keyword evidence="3" id="KW-1185">Reference proteome</keyword>
<protein>
    <submittedName>
        <fullName evidence="2">Iron-sulfur cluster assembly accessory protein</fullName>
    </submittedName>
</protein>
<dbReference type="InterPro" id="IPR016092">
    <property type="entry name" value="ATAP"/>
</dbReference>
<sequence length="119" mass="12641">MTVITLTEQAAERVRTLLESQASGEDALRIYTKPGGCTGFTYGLALDNEKPGDLVTLQHGVKLVVDPESLELIDGSEIDYVDDLTGQGFKINNPNATQMCGCGSSFRTATRAGQPGSCN</sequence>
<accession>A0ABT6XYS2</accession>
<dbReference type="Proteomes" id="UP001529245">
    <property type="component" value="Unassembled WGS sequence"/>
</dbReference>
<dbReference type="EMBL" id="JASGCB010000011">
    <property type="protein sequence ID" value="MDI9260130.1"/>
    <property type="molecule type" value="Genomic_DNA"/>
</dbReference>
<reference evidence="2 3" key="1">
    <citation type="submission" date="2023-04" db="EMBL/GenBank/DDBJ databases">
        <title>A. sendaiensis sub sp. chiapanensis a novel subspecie with specific adaptation in bacterial cell wall isolated from an active volcano.</title>
        <authorList>
            <person name="Alvarez Gutierrez P.E."/>
            <person name="Ortiz Cortes L.Y."/>
        </authorList>
    </citation>
    <scope>NUCLEOTIDE SEQUENCE [LARGE SCALE GENOMIC DNA]</scope>
    <source>
        <strain evidence="2 3">PA2</strain>
    </source>
</reference>
<evidence type="ECO:0000313" key="3">
    <source>
        <dbReference type="Proteomes" id="UP001529245"/>
    </source>
</evidence>
<dbReference type="Pfam" id="PF01521">
    <property type="entry name" value="Fe-S_biosyn"/>
    <property type="match status" value="1"/>
</dbReference>
<proteinExistence type="predicted"/>
<dbReference type="SUPFAM" id="SSF89360">
    <property type="entry name" value="HesB-like domain"/>
    <property type="match status" value="1"/>
</dbReference>
<feature type="domain" description="Core" evidence="1">
    <location>
        <begin position="4"/>
        <end position="103"/>
    </location>
</feature>
<comment type="caution">
    <text evidence="2">The sequence shown here is derived from an EMBL/GenBank/DDBJ whole genome shotgun (WGS) entry which is preliminary data.</text>
</comment>
<gene>
    <name evidence="2" type="ORF">QID03_07995</name>
</gene>
<dbReference type="PROSITE" id="PS01152">
    <property type="entry name" value="HESB"/>
    <property type="match status" value="1"/>
</dbReference>
<evidence type="ECO:0000313" key="2">
    <source>
        <dbReference type="EMBL" id="MDI9260130.1"/>
    </source>
</evidence>
<dbReference type="NCBIfam" id="TIGR00049">
    <property type="entry name" value="iron-sulfur cluster assembly accessory protein"/>
    <property type="match status" value="1"/>
</dbReference>
<dbReference type="PANTHER" id="PTHR43011:SF1">
    <property type="entry name" value="IRON-SULFUR CLUSTER ASSEMBLY 2 HOMOLOG, MITOCHONDRIAL"/>
    <property type="match status" value="1"/>
</dbReference>
<evidence type="ECO:0000259" key="1">
    <source>
        <dbReference type="Pfam" id="PF01521"/>
    </source>
</evidence>
<dbReference type="Gene3D" id="2.60.300.12">
    <property type="entry name" value="HesB-like domain"/>
    <property type="match status" value="1"/>
</dbReference>
<dbReference type="InterPro" id="IPR035903">
    <property type="entry name" value="HesB-like_dom_sf"/>
</dbReference>
<name>A0ABT6XYS2_ALISE</name>
<dbReference type="PANTHER" id="PTHR43011">
    <property type="entry name" value="IRON-SULFUR CLUSTER ASSEMBLY 2 HOMOLOG, MITOCHONDRIAL"/>
    <property type="match status" value="1"/>
</dbReference>